<comment type="caution">
    <text evidence="16">The sequence shown here is derived from an EMBL/GenBank/DDBJ whole genome shotgun (WGS) entry which is preliminary data.</text>
</comment>
<evidence type="ECO:0000256" key="4">
    <source>
        <dbReference type="ARBA" id="ARBA00012483"/>
    </source>
</evidence>
<dbReference type="PANTHER" id="PTHR14155">
    <property type="entry name" value="RING FINGER DOMAIN-CONTAINING"/>
    <property type="match status" value="1"/>
</dbReference>
<evidence type="ECO:0000256" key="10">
    <source>
        <dbReference type="ARBA" id="ARBA00022833"/>
    </source>
</evidence>
<keyword evidence="10" id="KW-0862">Zinc</keyword>
<evidence type="ECO:0000256" key="6">
    <source>
        <dbReference type="ARBA" id="ARBA00022692"/>
    </source>
</evidence>
<dbReference type="SUPFAM" id="SSF57850">
    <property type="entry name" value="RING/U-box"/>
    <property type="match status" value="1"/>
</dbReference>
<dbReference type="Pfam" id="PF13639">
    <property type="entry name" value="zf-RING_2"/>
    <property type="match status" value="1"/>
</dbReference>
<comment type="subcellular location">
    <subcellularLocation>
        <location evidence="2">Membrane</location>
        <topology evidence="2">Single-pass membrane protein</topology>
    </subcellularLocation>
</comment>
<evidence type="ECO:0000256" key="12">
    <source>
        <dbReference type="ARBA" id="ARBA00023136"/>
    </source>
</evidence>
<evidence type="ECO:0000256" key="14">
    <source>
        <dbReference type="PROSITE-ProRule" id="PRU00175"/>
    </source>
</evidence>
<keyword evidence="9" id="KW-0833">Ubl conjugation pathway</keyword>
<keyword evidence="12" id="KW-0472">Membrane</keyword>
<proteinExistence type="inferred from homology"/>
<evidence type="ECO:0000256" key="8">
    <source>
        <dbReference type="ARBA" id="ARBA00022771"/>
    </source>
</evidence>
<dbReference type="OrthoDB" id="9984778at2759"/>
<gene>
    <name evidence="16" type="ORF">GIB67_030158</name>
</gene>
<dbReference type="EMBL" id="JACGCM010002345">
    <property type="protein sequence ID" value="KAF6140947.1"/>
    <property type="molecule type" value="Genomic_DNA"/>
</dbReference>
<protein>
    <recommendedName>
        <fullName evidence="4">RING-type E3 ubiquitin transferase</fullName>
        <ecNumber evidence="4">2.3.2.27</ecNumber>
    </recommendedName>
</protein>
<evidence type="ECO:0000259" key="15">
    <source>
        <dbReference type="PROSITE" id="PS50089"/>
    </source>
</evidence>
<dbReference type="InterPro" id="IPR001841">
    <property type="entry name" value="Znf_RING"/>
</dbReference>
<evidence type="ECO:0000256" key="13">
    <source>
        <dbReference type="ARBA" id="ARBA00024209"/>
    </source>
</evidence>
<evidence type="ECO:0000256" key="9">
    <source>
        <dbReference type="ARBA" id="ARBA00022786"/>
    </source>
</evidence>
<reference evidence="16 17" key="1">
    <citation type="journal article" date="2020" name="IScience">
        <title>Genome Sequencing of the Endangered Kingdonia uniflora (Circaeasteraceae, Ranunculales) Reveals Potential Mechanisms of Evolutionary Specialization.</title>
        <authorList>
            <person name="Sun Y."/>
            <person name="Deng T."/>
            <person name="Zhang A."/>
            <person name="Moore M.J."/>
            <person name="Landis J.B."/>
            <person name="Lin N."/>
            <person name="Zhang H."/>
            <person name="Zhang X."/>
            <person name="Huang J."/>
            <person name="Zhang X."/>
            <person name="Sun H."/>
            <person name="Wang H."/>
        </authorList>
    </citation>
    <scope>NUCLEOTIDE SEQUENCE [LARGE SCALE GENOMIC DNA]</scope>
    <source>
        <strain evidence="16">TB1705</strain>
        <tissue evidence="16">Leaf</tissue>
    </source>
</reference>
<comment type="catalytic activity">
    <reaction evidence="1">
        <text>S-ubiquitinyl-[E2 ubiquitin-conjugating enzyme]-L-cysteine + [acceptor protein]-L-lysine = [E2 ubiquitin-conjugating enzyme]-L-cysteine + N(6)-ubiquitinyl-[acceptor protein]-L-lysine.</text>
        <dbReference type="EC" id="2.3.2.27"/>
    </reaction>
</comment>
<name>A0A7J7LE92_9MAGN</name>
<comment type="pathway">
    <text evidence="3">Protein modification; protein ubiquitination.</text>
</comment>
<sequence>MSTTTDSSHAHSSDSNNWHLVDYITGARGILRRNSNGNAVRNTGPTVRGLDPSIVASFPIFVYSSVKSLRQDKPGLECAVCLSEFEDDDTLRLLTVCNHAFHPDCIDLWLVSHTTCPVCRRNLEPSENSPEKSQEDRLVIPESINEENEVIHDESHSISIKDDEDVGGRTQNMEDKILGHMATDRFSRSHSTGHSIIREEERYTLRLPEHMKEKITRGHNVTGSCITFGDFSGNVTVEKNSLGELSGFSSGNVTRV</sequence>
<dbReference type="AlphaFoldDB" id="A0A7J7LE92"/>
<accession>A0A7J7LE92</accession>
<comment type="similarity">
    <text evidence="13">Belongs to the RING-type zinc finger family. ATL subfamily.</text>
</comment>
<organism evidence="16 17">
    <name type="scientific">Kingdonia uniflora</name>
    <dbReference type="NCBI Taxonomy" id="39325"/>
    <lineage>
        <taxon>Eukaryota</taxon>
        <taxon>Viridiplantae</taxon>
        <taxon>Streptophyta</taxon>
        <taxon>Embryophyta</taxon>
        <taxon>Tracheophyta</taxon>
        <taxon>Spermatophyta</taxon>
        <taxon>Magnoliopsida</taxon>
        <taxon>Ranunculales</taxon>
        <taxon>Circaeasteraceae</taxon>
        <taxon>Kingdonia</taxon>
    </lineage>
</organism>
<dbReference type="Proteomes" id="UP000541444">
    <property type="component" value="Unassembled WGS sequence"/>
</dbReference>
<evidence type="ECO:0000256" key="1">
    <source>
        <dbReference type="ARBA" id="ARBA00000900"/>
    </source>
</evidence>
<dbReference type="PANTHER" id="PTHR14155:SF521">
    <property type="entry name" value="RING-H2 FINGER PROTEIN ATL30"/>
    <property type="match status" value="1"/>
</dbReference>
<dbReference type="PROSITE" id="PS50089">
    <property type="entry name" value="ZF_RING_2"/>
    <property type="match status" value="1"/>
</dbReference>
<dbReference type="InterPro" id="IPR053238">
    <property type="entry name" value="RING-H2_zinc_finger"/>
</dbReference>
<dbReference type="InterPro" id="IPR013083">
    <property type="entry name" value="Znf_RING/FYVE/PHD"/>
</dbReference>
<keyword evidence="17" id="KW-1185">Reference proteome</keyword>
<evidence type="ECO:0000256" key="11">
    <source>
        <dbReference type="ARBA" id="ARBA00022989"/>
    </source>
</evidence>
<keyword evidence="8 14" id="KW-0863">Zinc-finger</keyword>
<dbReference type="GO" id="GO:0008270">
    <property type="term" value="F:zinc ion binding"/>
    <property type="evidence" value="ECO:0007669"/>
    <property type="project" value="UniProtKB-KW"/>
</dbReference>
<dbReference type="EC" id="2.3.2.27" evidence="4"/>
<evidence type="ECO:0000256" key="5">
    <source>
        <dbReference type="ARBA" id="ARBA00022679"/>
    </source>
</evidence>
<dbReference type="SMART" id="SM00184">
    <property type="entry name" value="RING"/>
    <property type="match status" value="1"/>
</dbReference>
<evidence type="ECO:0000256" key="7">
    <source>
        <dbReference type="ARBA" id="ARBA00022723"/>
    </source>
</evidence>
<dbReference type="GO" id="GO:0061630">
    <property type="term" value="F:ubiquitin protein ligase activity"/>
    <property type="evidence" value="ECO:0007669"/>
    <property type="project" value="UniProtKB-EC"/>
</dbReference>
<keyword evidence="6" id="KW-0812">Transmembrane</keyword>
<dbReference type="FunFam" id="3.30.40.10:FF:000187">
    <property type="entry name" value="E3 ubiquitin-protein ligase ATL6"/>
    <property type="match status" value="1"/>
</dbReference>
<dbReference type="GO" id="GO:0016020">
    <property type="term" value="C:membrane"/>
    <property type="evidence" value="ECO:0007669"/>
    <property type="project" value="UniProtKB-SubCell"/>
</dbReference>
<evidence type="ECO:0000313" key="16">
    <source>
        <dbReference type="EMBL" id="KAF6140947.1"/>
    </source>
</evidence>
<dbReference type="CDD" id="cd16461">
    <property type="entry name" value="RING-H2_EL5-like"/>
    <property type="match status" value="1"/>
</dbReference>
<feature type="domain" description="RING-type" evidence="15">
    <location>
        <begin position="78"/>
        <end position="120"/>
    </location>
</feature>
<evidence type="ECO:0000313" key="17">
    <source>
        <dbReference type="Proteomes" id="UP000541444"/>
    </source>
</evidence>
<evidence type="ECO:0000256" key="2">
    <source>
        <dbReference type="ARBA" id="ARBA00004167"/>
    </source>
</evidence>
<evidence type="ECO:0000256" key="3">
    <source>
        <dbReference type="ARBA" id="ARBA00004906"/>
    </source>
</evidence>
<dbReference type="Gene3D" id="3.30.40.10">
    <property type="entry name" value="Zinc/RING finger domain, C3HC4 (zinc finger)"/>
    <property type="match status" value="1"/>
</dbReference>
<keyword evidence="5" id="KW-0808">Transferase</keyword>
<keyword evidence="7" id="KW-0479">Metal-binding</keyword>
<keyword evidence="11" id="KW-1133">Transmembrane helix</keyword>